<dbReference type="Proteomes" id="UP000036681">
    <property type="component" value="Unplaced"/>
</dbReference>
<evidence type="ECO:0000313" key="2">
    <source>
        <dbReference type="WBParaSite" id="ALUE_0000296501-mRNA-1"/>
    </source>
</evidence>
<organism evidence="1 2">
    <name type="scientific">Ascaris lumbricoides</name>
    <name type="common">Giant roundworm</name>
    <dbReference type="NCBI Taxonomy" id="6252"/>
    <lineage>
        <taxon>Eukaryota</taxon>
        <taxon>Metazoa</taxon>
        <taxon>Ecdysozoa</taxon>
        <taxon>Nematoda</taxon>
        <taxon>Chromadorea</taxon>
        <taxon>Rhabditida</taxon>
        <taxon>Spirurina</taxon>
        <taxon>Ascaridomorpha</taxon>
        <taxon>Ascaridoidea</taxon>
        <taxon>Ascarididae</taxon>
        <taxon>Ascaris</taxon>
    </lineage>
</organism>
<dbReference type="WBParaSite" id="ALUE_0000296501-mRNA-1">
    <property type="protein sequence ID" value="ALUE_0000296501-mRNA-1"/>
    <property type="gene ID" value="ALUE_0000296501"/>
</dbReference>
<reference evidence="2" key="1">
    <citation type="submission" date="2017-02" db="UniProtKB">
        <authorList>
            <consortium name="WormBaseParasite"/>
        </authorList>
    </citation>
    <scope>IDENTIFICATION</scope>
</reference>
<evidence type="ECO:0000313" key="1">
    <source>
        <dbReference type="Proteomes" id="UP000036681"/>
    </source>
</evidence>
<protein>
    <submittedName>
        <fullName evidence="2">WSC domain-containing protein</fullName>
    </submittedName>
</protein>
<sequence>MVMWQYNEGTGNFAVRDMSVLINVHNCKEQNGDCGLIYARLMTAAKIVSVGCGRSSVGRHSELTCLQDCGSRCDADVRFRRLAEEDCRVGIRSRLVYETTEDEI</sequence>
<keyword evidence="1" id="KW-1185">Reference proteome</keyword>
<proteinExistence type="predicted"/>
<accession>A0A0M3HMY6</accession>
<dbReference type="AlphaFoldDB" id="A0A0M3HMY6"/>
<name>A0A0M3HMY6_ASCLU</name>